<dbReference type="Pfam" id="PF07934">
    <property type="entry name" value="OGG_N"/>
    <property type="match status" value="1"/>
</dbReference>
<proteinExistence type="predicted"/>
<keyword evidence="3" id="KW-0227">DNA damage</keyword>
<reference evidence="7" key="1">
    <citation type="submission" date="2022-08" db="EMBL/GenBank/DDBJ databases">
        <title>Alicyclobacillus dauci DSM2870, complete genome.</title>
        <authorList>
            <person name="Wang Q."/>
            <person name="Cai R."/>
            <person name="Wang Z."/>
        </authorList>
    </citation>
    <scope>NUCLEOTIDE SEQUENCE</scope>
    <source>
        <strain evidence="7">DSM 28700</strain>
    </source>
</reference>
<dbReference type="InterPro" id="IPR023170">
    <property type="entry name" value="HhH_base_excis_C"/>
</dbReference>
<dbReference type="Pfam" id="PF00730">
    <property type="entry name" value="HhH-GPD"/>
    <property type="match status" value="1"/>
</dbReference>
<dbReference type="Gene3D" id="1.10.1670.10">
    <property type="entry name" value="Helix-hairpin-Helix base-excision DNA repair enzymes (C-terminal)"/>
    <property type="match status" value="1"/>
</dbReference>
<evidence type="ECO:0000259" key="6">
    <source>
        <dbReference type="SMART" id="SM00478"/>
    </source>
</evidence>
<dbReference type="InterPro" id="IPR011257">
    <property type="entry name" value="DNA_glycosylase"/>
</dbReference>
<feature type="domain" description="HhH-GPD" evidence="6">
    <location>
        <begin position="140"/>
        <end position="305"/>
    </location>
</feature>
<dbReference type="Gene3D" id="3.30.310.20">
    <property type="entry name" value="DNA-3-methyladenine glycosylase AlkA, N-terminal domain"/>
    <property type="match status" value="1"/>
</dbReference>
<evidence type="ECO:0000256" key="4">
    <source>
        <dbReference type="ARBA" id="ARBA00022801"/>
    </source>
</evidence>
<organism evidence="7 8">
    <name type="scientific">Alicyclobacillus dauci</name>
    <dbReference type="NCBI Taxonomy" id="1475485"/>
    <lineage>
        <taxon>Bacteria</taxon>
        <taxon>Bacillati</taxon>
        <taxon>Bacillota</taxon>
        <taxon>Bacilli</taxon>
        <taxon>Bacillales</taxon>
        <taxon>Alicyclobacillaceae</taxon>
        <taxon>Alicyclobacillus</taxon>
    </lineage>
</organism>
<evidence type="ECO:0000256" key="5">
    <source>
        <dbReference type="ARBA" id="ARBA00023204"/>
    </source>
</evidence>
<dbReference type="SUPFAM" id="SSF48150">
    <property type="entry name" value="DNA-glycosylase"/>
    <property type="match status" value="1"/>
</dbReference>
<sequence length="309" mass="35052">MEQWDDYETHIVIHPPKEFSFDEVLGYLQRSPNECLHRVENRRVLKLMAVAGAVCFVVIEESTSSNDITVHFPDGPTPTKEQRLEVVRAVWNWFDLDTDLRPFYTMAQTDTLLKELVTDYYGLRIVGVQDLFEAISWAIIGQQINLTFAYTLKRRFIEALGTGVEREGEMYWLFPTPAVVAGLEPERLTSLQFTGKKAEYLINVAGKIADGELTKEKLIAMGNFAAAEKALTAIRGIGPWTASYVAMRCLRNRAAFPVGDVGLQNAIKHQLGLDRKPTENELRKLAIPWRGFEAYATFYLWRSLQGLSA</sequence>
<dbReference type="InterPro" id="IPR037046">
    <property type="entry name" value="AlkA_N_sf"/>
</dbReference>
<dbReference type="SMART" id="SM00478">
    <property type="entry name" value="ENDO3c"/>
    <property type="match status" value="1"/>
</dbReference>
<comment type="catalytic activity">
    <reaction evidence="1">
        <text>Hydrolysis of alkylated DNA, releasing 3-methyladenine, 3-methylguanine, 7-methylguanine and 7-methyladenine.</text>
        <dbReference type="EC" id="3.2.2.21"/>
    </reaction>
</comment>
<dbReference type="EMBL" id="CP104064">
    <property type="protein sequence ID" value="WAH37760.1"/>
    <property type="molecule type" value="Genomic_DNA"/>
</dbReference>
<evidence type="ECO:0000256" key="1">
    <source>
        <dbReference type="ARBA" id="ARBA00000086"/>
    </source>
</evidence>
<evidence type="ECO:0000256" key="2">
    <source>
        <dbReference type="ARBA" id="ARBA00012000"/>
    </source>
</evidence>
<dbReference type="InterPro" id="IPR003265">
    <property type="entry name" value="HhH-GPD_domain"/>
</dbReference>
<dbReference type="Proteomes" id="UP001164803">
    <property type="component" value="Chromosome"/>
</dbReference>
<accession>A0ABY6Z6V7</accession>
<protein>
    <recommendedName>
        <fullName evidence="2">DNA-3-methyladenine glycosylase II</fullName>
        <ecNumber evidence="2">3.2.2.21</ecNumber>
    </recommendedName>
</protein>
<dbReference type="PANTHER" id="PTHR43003">
    <property type="entry name" value="DNA-3-METHYLADENINE GLYCOSYLASE"/>
    <property type="match status" value="1"/>
</dbReference>
<dbReference type="RefSeq" id="WP_268045283.1">
    <property type="nucleotide sequence ID" value="NZ_CP104064.1"/>
</dbReference>
<dbReference type="InterPro" id="IPR051912">
    <property type="entry name" value="Alkylbase_DNA_Glycosylase/TA"/>
</dbReference>
<dbReference type="InterPro" id="IPR012904">
    <property type="entry name" value="OGG_N"/>
</dbReference>
<dbReference type="EC" id="3.2.2.21" evidence="2"/>
<gene>
    <name evidence="7" type="ORF">NZD86_04455</name>
</gene>
<evidence type="ECO:0000313" key="7">
    <source>
        <dbReference type="EMBL" id="WAH37760.1"/>
    </source>
</evidence>
<keyword evidence="5" id="KW-0234">DNA repair</keyword>
<dbReference type="PANTHER" id="PTHR43003:SF12">
    <property type="entry name" value="DNA-3-METHYLADENINE GLYCOSYLASE"/>
    <property type="match status" value="1"/>
</dbReference>
<keyword evidence="8" id="KW-1185">Reference proteome</keyword>
<dbReference type="CDD" id="cd00056">
    <property type="entry name" value="ENDO3c"/>
    <property type="match status" value="1"/>
</dbReference>
<evidence type="ECO:0000313" key="8">
    <source>
        <dbReference type="Proteomes" id="UP001164803"/>
    </source>
</evidence>
<evidence type="ECO:0000256" key="3">
    <source>
        <dbReference type="ARBA" id="ARBA00022763"/>
    </source>
</evidence>
<name>A0ABY6Z6V7_9BACL</name>
<keyword evidence="4" id="KW-0378">Hydrolase</keyword>
<dbReference type="Gene3D" id="1.10.340.30">
    <property type="entry name" value="Hypothetical protein, domain 2"/>
    <property type="match status" value="1"/>
</dbReference>